<dbReference type="SUPFAM" id="SSF48452">
    <property type="entry name" value="TPR-like"/>
    <property type="match status" value="2"/>
</dbReference>
<accession>A0A850NMC4</accession>
<gene>
    <name evidence="4" type="ORF">GUA46_13795</name>
</gene>
<keyword evidence="5" id="KW-1185">Reference proteome</keyword>
<name>A0A850NMC4_9FLAO</name>
<feature type="signal peptide" evidence="3">
    <location>
        <begin position="1"/>
        <end position="19"/>
    </location>
</feature>
<dbReference type="AlphaFoldDB" id="A0A850NMC4"/>
<dbReference type="PANTHER" id="PTHR45586:SF1">
    <property type="entry name" value="LIPOPOLYSACCHARIDE ASSEMBLY PROTEIN B"/>
    <property type="match status" value="1"/>
</dbReference>
<evidence type="ECO:0000256" key="3">
    <source>
        <dbReference type="SAM" id="SignalP"/>
    </source>
</evidence>
<keyword evidence="1" id="KW-0677">Repeat</keyword>
<organism evidence="4 5">
    <name type="scientific">Flagellimonas chongwuensis</name>
    <dbReference type="NCBI Taxonomy" id="2697365"/>
    <lineage>
        <taxon>Bacteria</taxon>
        <taxon>Pseudomonadati</taxon>
        <taxon>Bacteroidota</taxon>
        <taxon>Flavobacteriia</taxon>
        <taxon>Flavobacteriales</taxon>
        <taxon>Flavobacteriaceae</taxon>
        <taxon>Flagellimonas</taxon>
    </lineage>
</organism>
<evidence type="ECO:0000313" key="4">
    <source>
        <dbReference type="EMBL" id="NVN19418.1"/>
    </source>
</evidence>
<dbReference type="InterPro" id="IPR011990">
    <property type="entry name" value="TPR-like_helical_dom_sf"/>
</dbReference>
<protein>
    <submittedName>
        <fullName evidence="4">Tetratricopeptide repeat protein</fullName>
    </submittedName>
</protein>
<evidence type="ECO:0000256" key="2">
    <source>
        <dbReference type="ARBA" id="ARBA00022803"/>
    </source>
</evidence>
<dbReference type="SMART" id="SM00028">
    <property type="entry name" value="TPR"/>
    <property type="match status" value="4"/>
</dbReference>
<sequence length="687" mass="77060">MKRFINIIILGIAANGVFAQSPMDEGFQLLEKGDFSKAEIFFDDFLKDHPDNKTAQICYGRAVGLNGNPNKANTLFNVLMTQHPDDYEVRINYYESFLWGKQYKAAEKLYAGLVEDYPNKFGAILGYANTLSNLQKYDEALTWIEKALLLQPGNPSALISKKYMNLGLANTLVQTQDYDGAKIKLKTIFNDFENDRETLLNLANVFLITKEVDSAKATYRRLAINAKDSIVALNGIALAEHIGEKDKEALKVSVLAKNKVSSISDSELREKTYERYAQALIWNRKFVTAKKYINSLSSQYGDRNWVLALRATLGMYTGNIKKSLAHYNAILASDSTSFDGNLGKANALLALGRIDEAYAATYKTLDIFENQKDAQGLIEKINGQYSPYVQETASYSFDNGNNLAYATNTTVNLPVSAKFQSSVNYQYRLTENAATSAKANTHTATVGLTYALIPKLKVVGVAGMNNAQFDGNAYTQPILNAKLVTEPYRLQNLELGYQREVQNFNTDLIEREIVMQHYGLNYNLGSNVGLGWYTQLIHTQQSDDNQRDLLFTSLYYTALRKPTLKFGLNYQYLSFAEQVSTIYFSPEKYQAGEIFAELGGKFASNSTYRINAATGLQQVEDGDMTSIFRVEMNVKHQFSKRLSGGFYGKYSNIASATAAGFQFTEIGLQLKWSLKKQPFFFDKVASR</sequence>
<dbReference type="RefSeq" id="WP_176620979.1">
    <property type="nucleotide sequence ID" value="NZ_WYET01000007.1"/>
</dbReference>
<evidence type="ECO:0000256" key="1">
    <source>
        <dbReference type="ARBA" id="ARBA00022737"/>
    </source>
</evidence>
<dbReference type="PANTHER" id="PTHR45586">
    <property type="entry name" value="TPR REPEAT-CONTAINING PROTEIN PA4667"/>
    <property type="match status" value="1"/>
</dbReference>
<comment type="caution">
    <text evidence="4">The sequence shown here is derived from an EMBL/GenBank/DDBJ whole genome shotgun (WGS) entry which is preliminary data.</text>
</comment>
<dbReference type="Gene3D" id="1.25.40.10">
    <property type="entry name" value="Tetratricopeptide repeat domain"/>
    <property type="match status" value="2"/>
</dbReference>
<reference evidence="4 5" key="1">
    <citation type="submission" date="2020-01" db="EMBL/GenBank/DDBJ databases">
        <title>Draft Genome Analysis of Muricauda sp. HICW Isolated from coastal seawater of PR China.</title>
        <authorList>
            <person name="Chen M.-X."/>
        </authorList>
    </citation>
    <scope>NUCLEOTIDE SEQUENCE [LARGE SCALE GENOMIC DNA]</scope>
    <source>
        <strain evidence="4 5">HICW</strain>
    </source>
</reference>
<feature type="chain" id="PRO_5032408675" evidence="3">
    <location>
        <begin position="20"/>
        <end position="687"/>
    </location>
</feature>
<keyword evidence="2" id="KW-0802">TPR repeat</keyword>
<proteinExistence type="predicted"/>
<dbReference type="EMBL" id="WYET01000007">
    <property type="protein sequence ID" value="NVN19418.1"/>
    <property type="molecule type" value="Genomic_DNA"/>
</dbReference>
<dbReference type="Pfam" id="PF14559">
    <property type="entry name" value="TPR_19"/>
    <property type="match status" value="1"/>
</dbReference>
<keyword evidence="3" id="KW-0732">Signal</keyword>
<evidence type="ECO:0000313" key="5">
    <source>
        <dbReference type="Proteomes" id="UP000558089"/>
    </source>
</evidence>
<dbReference type="Proteomes" id="UP000558089">
    <property type="component" value="Unassembled WGS sequence"/>
</dbReference>
<dbReference type="InterPro" id="IPR019734">
    <property type="entry name" value="TPR_rpt"/>
</dbReference>
<dbReference type="InterPro" id="IPR051012">
    <property type="entry name" value="CellSynth/LPSAsmb/PSIAsmb"/>
</dbReference>